<evidence type="ECO:0000313" key="3">
    <source>
        <dbReference type="Proteomes" id="UP001152759"/>
    </source>
</evidence>
<dbReference type="Proteomes" id="UP001152759">
    <property type="component" value="Chromosome 5"/>
</dbReference>
<dbReference type="EMBL" id="OU963866">
    <property type="protein sequence ID" value="CAH0391112.1"/>
    <property type="molecule type" value="Genomic_DNA"/>
</dbReference>
<evidence type="ECO:0008006" key="4">
    <source>
        <dbReference type="Google" id="ProtNLM"/>
    </source>
</evidence>
<dbReference type="InterPro" id="IPR001563">
    <property type="entry name" value="Peptidase_S10"/>
</dbReference>
<gene>
    <name evidence="2" type="ORF">BEMITA_LOCUS9761</name>
</gene>
<dbReference type="GO" id="GO:0006508">
    <property type="term" value="P:proteolysis"/>
    <property type="evidence" value="ECO:0007669"/>
    <property type="project" value="InterPro"/>
</dbReference>
<dbReference type="Gene3D" id="3.40.50.1820">
    <property type="entry name" value="alpha/beta hydrolase"/>
    <property type="match status" value="1"/>
</dbReference>
<proteinExistence type="inferred from homology"/>
<dbReference type="GO" id="GO:0004185">
    <property type="term" value="F:serine-type carboxypeptidase activity"/>
    <property type="evidence" value="ECO:0007669"/>
    <property type="project" value="InterPro"/>
</dbReference>
<dbReference type="PROSITE" id="PS00560">
    <property type="entry name" value="CARBOXYPEPT_SER_HIS"/>
    <property type="match status" value="1"/>
</dbReference>
<reference evidence="2" key="1">
    <citation type="submission" date="2021-12" db="EMBL/GenBank/DDBJ databases">
        <authorList>
            <person name="King R."/>
        </authorList>
    </citation>
    <scope>NUCLEOTIDE SEQUENCE</scope>
</reference>
<evidence type="ECO:0000313" key="2">
    <source>
        <dbReference type="EMBL" id="CAH0391112.1"/>
    </source>
</evidence>
<protein>
    <recommendedName>
        <fullName evidence="4">Serine carboxypeptidase</fullName>
    </recommendedName>
</protein>
<sequence length="219" mass="25392">MLNYSFYLHKLGLIDSRTRDDFQKRENEMRALIRSGQYLLANDLRNKELSEFKQKSALKNLYDFVNDEIGEDGPEIIFIDSPRTRKAIHVGSYPFNDGDKTYENLEADIMQSVKPWVEELLAAEKFPILYYSGQLDIIVAYPLSVAFYDSLEWPHASEYHKAKRCQFKVNVDVAGYYKTAGTFTEVLVRNAGHMVPTTQPKWAFELLDRFITNSSSFKC</sequence>
<name>A0A9P0AEN8_BEMTA</name>
<comment type="similarity">
    <text evidence="1">Belongs to the peptidase S10 family.</text>
</comment>
<dbReference type="AlphaFoldDB" id="A0A9P0AEN8"/>
<dbReference type="SUPFAM" id="SSF53474">
    <property type="entry name" value="alpha/beta-Hydrolases"/>
    <property type="match status" value="1"/>
</dbReference>
<organism evidence="2 3">
    <name type="scientific">Bemisia tabaci</name>
    <name type="common">Sweetpotato whitefly</name>
    <name type="synonym">Aleurodes tabaci</name>
    <dbReference type="NCBI Taxonomy" id="7038"/>
    <lineage>
        <taxon>Eukaryota</taxon>
        <taxon>Metazoa</taxon>
        <taxon>Ecdysozoa</taxon>
        <taxon>Arthropoda</taxon>
        <taxon>Hexapoda</taxon>
        <taxon>Insecta</taxon>
        <taxon>Pterygota</taxon>
        <taxon>Neoptera</taxon>
        <taxon>Paraneoptera</taxon>
        <taxon>Hemiptera</taxon>
        <taxon>Sternorrhyncha</taxon>
        <taxon>Aleyrodoidea</taxon>
        <taxon>Aleyrodidae</taxon>
        <taxon>Aleyrodinae</taxon>
        <taxon>Bemisia</taxon>
    </lineage>
</organism>
<dbReference type="InterPro" id="IPR033124">
    <property type="entry name" value="Ser_caboxypep_his_AS"/>
</dbReference>
<dbReference type="Pfam" id="PF00450">
    <property type="entry name" value="Peptidase_S10"/>
    <property type="match status" value="1"/>
</dbReference>
<keyword evidence="3" id="KW-1185">Reference proteome</keyword>
<dbReference type="InterPro" id="IPR029058">
    <property type="entry name" value="AB_hydrolase_fold"/>
</dbReference>
<accession>A0A9P0AEN8</accession>
<evidence type="ECO:0000256" key="1">
    <source>
        <dbReference type="ARBA" id="ARBA00009431"/>
    </source>
</evidence>